<evidence type="ECO:0000313" key="1">
    <source>
        <dbReference type="EMBL" id="KAH1122498.1"/>
    </source>
</evidence>
<keyword evidence="2" id="KW-1185">Reference proteome</keyword>
<dbReference type="AlphaFoldDB" id="A0A9D3WFN9"/>
<organism evidence="1 2">
    <name type="scientific">Gossypium stocksii</name>
    <dbReference type="NCBI Taxonomy" id="47602"/>
    <lineage>
        <taxon>Eukaryota</taxon>
        <taxon>Viridiplantae</taxon>
        <taxon>Streptophyta</taxon>
        <taxon>Embryophyta</taxon>
        <taxon>Tracheophyta</taxon>
        <taxon>Spermatophyta</taxon>
        <taxon>Magnoliopsida</taxon>
        <taxon>eudicotyledons</taxon>
        <taxon>Gunneridae</taxon>
        <taxon>Pentapetalae</taxon>
        <taxon>rosids</taxon>
        <taxon>malvids</taxon>
        <taxon>Malvales</taxon>
        <taxon>Malvaceae</taxon>
        <taxon>Malvoideae</taxon>
        <taxon>Gossypium</taxon>
    </lineage>
</organism>
<accession>A0A9D3WFN9</accession>
<protein>
    <submittedName>
        <fullName evidence="1">Uncharacterized protein</fullName>
    </submittedName>
</protein>
<proteinExistence type="predicted"/>
<dbReference type="InterPro" id="IPR028919">
    <property type="entry name" value="Viral_movement"/>
</dbReference>
<dbReference type="EMBL" id="JAIQCV010000002">
    <property type="protein sequence ID" value="KAH1122498.1"/>
    <property type="molecule type" value="Genomic_DNA"/>
</dbReference>
<dbReference type="Pfam" id="PF01107">
    <property type="entry name" value="MP"/>
    <property type="match status" value="1"/>
</dbReference>
<dbReference type="PANTHER" id="PTHR48435:SF1">
    <property type="entry name" value="POLYPROTEIN"/>
    <property type="match status" value="1"/>
</dbReference>
<evidence type="ECO:0000313" key="2">
    <source>
        <dbReference type="Proteomes" id="UP000828251"/>
    </source>
</evidence>
<dbReference type="Proteomes" id="UP000828251">
    <property type="component" value="Unassembled WGS sequence"/>
</dbReference>
<dbReference type="OrthoDB" id="998565at2759"/>
<comment type="caution">
    <text evidence="1">The sequence shown here is derived from an EMBL/GenBank/DDBJ whole genome shotgun (WGS) entry which is preliminary data.</text>
</comment>
<sequence length="218" mass="24360">MSDKMLSRPSNSSTSFSMSSISLKSHSVKKISSLYGIDYLREEDKVQPTNLSTINPYSTYKKAHFSPIRFIKTLIHSTSKQVKEYIQASRFDSNPISTSTSEQFITLETPPEFPKEWIQAGYSHIHFGSIHLALNYHGVEGKPVEARIAILNSRYLEYQHAFIATIEASLNSSLVMVTLFPNFTMALADPNLLSALQVQIQIVGALQVSSAIVATLHY</sequence>
<dbReference type="InterPro" id="IPR053098">
    <property type="entry name" value="Petuviruses_polyprotein"/>
</dbReference>
<reference evidence="1 2" key="1">
    <citation type="journal article" date="2021" name="Plant Biotechnol. J.">
        <title>Multi-omics assisted identification of the key and species-specific regulatory components of drought-tolerant mechanisms in Gossypium stocksii.</title>
        <authorList>
            <person name="Yu D."/>
            <person name="Ke L."/>
            <person name="Zhang D."/>
            <person name="Wu Y."/>
            <person name="Sun Y."/>
            <person name="Mei J."/>
            <person name="Sun J."/>
            <person name="Sun Y."/>
        </authorList>
    </citation>
    <scope>NUCLEOTIDE SEQUENCE [LARGE SCALE GENOMIC DNA]</scope>
    <source>
        <strain evidence="2">cv. E1</strain>
        <tissue evidence="1">Leaf</tissue>
    </source>
</reference>
<gene>
    <name evidence="1" type="ORF">J1N35_005658</name>
</gene>
<dbReference type="PANTHER" id="PTHR48435">
    <property type="entry name" value="POLYPROTEIN"/>
    <property type="match status" value="1"/>
</dbReference>
<name>A0A9D3WFN9_9ROSI</name>